<keyword evidence="2" id="KW-0812">Transmembrane</keyword>
<keyword evidence="2" id="KW-0472">Membrane</keyword>
<evidence type="ECO:0000256" key="2">
    <source>
        <dbReference type="SAM" id="Phobius"/>
    </source>
</evidence>
<keyword evidence="1" id="KW-0175">Coiled coil</keyword>
<name>A0ABP7GIY3_9FLAO</name>
<sequence>MEPNNFEKDFRDKLNQRKIEPSSKTWDRLDAMLSVAEEKKPKKNRKWLYVAASFIGFLLIATIFFNQKENTIESPKNAVTEKEIRKDSVEKPLVNTGDSIQTGIAVLENPSKEILNKEEKKPNQQTKTILQKQSNQIAESSIIKNNQEKQSTNINQTVIAENSKKENIDQLLENAENKVMAENSNKIKKAKVKINASDLLNQVDGELELSFREKVITKVNKNLQEVKVALSNRNQEEKK</sequence>
<gene>
    <name evidence="3" type="ORF">GCM10022423_18700</name>
</gene>
<feature type="transmembrane region" description="Helical" evidence="2">
    <location>
        <begin position="47"/>
        <end position="65"/>
    </location>
</feature>
<dbReference type="RefSeq" id="WP_345143392.1">
    <property type="nucleotide sequence ID" value="NZ_BAABDU010000003.1"/>
</dbReference>
<evidence type="ECO:0000313" key="3">
    <source>
        <dbReference type="EMBL" id="GAA3766357.1"/>
    </source>
</evidence>
<evidence type="ECO:0000256" key="1">
    <source>
        <dbReference type="SAM" id="Coils"/>
    </source>
</evidence>
<accession>A0ABP7GIY3</accession>
<feature type="coiled-coil region" evidence="1">
    <location>
        <begin position="158"/>
        <end position="185"/>
    </location>
</feature>
<evidence type="ECO:0008006" key="5">
    <source>
        <dbReference type="Google" id="ProtNLM"/>
    </source>
</evidence>
<comment type="caution">
    <text evidence="3">The sequence shown here is derived from an EMBL/GenBank/DDBJ whole genome shotgun (WGS) entry which is preliminary data.</text>
</comment>
<dbReference type="EMBL" id="BAABDU010000003">
    <property type="protein sequence ID" value="GAA3766357.1"/>
    <property type="molecule type" value="Genomic_DNA"/>
</dbReference>
<protein>
    <recommendedName>
        <fullName evidence="5">Anti-sigma factor</fullName>
    </recommendedName>
</protein>
<keyword evidence="2" id="KW-1133">Transmembrane helix</keyword>
<evidence type="ECO:0000313" key="4">
    <source>
        <dbReference type="Proteomes" id="UP001500748"/>
    </source>
</evidence>
<proteinExistence type="predicted"/>
<dbReference type="Proteomes" id="UP001500748">
    <property type="component" value="Unassembled WGS sequence"/>
</dbReference>
<reference evidence="4" key="1">
    <citation type="journal article" date="2019" name="Int. J. Syst. Evol. Microbiol.">
        <title>The Global Catalogue of Microorganisms (GCM) 10K type strain sequencing project: providing services to taxonomists for standard genome sequencing and annotation.</title>
        <authorList>
            <consortium name="The Broad Institute Genomics Platform"/>
            <consortium name="The Broad Institute Genome Sequencing Center for Infectious Disease"/>
            <person name="Wu L."/>
            <person name="Ma J."/>
        </authorList>
    </citation>
    <scope>NUCLEOTIDE SEQUENCE [LARGE SCALE GENOMIC DNA]</scope>
    <source>
        <strain evidence="4">JCM 17337</strain>
    </source>
</reference>
<keyword evidence="4" id="KW-1185">Reference proteome</keyword>
<organism evidence="3 4">
    <name type="scientific">Flavobacterium ginsengiterrae</name>
    <dbReference type="NCBI Taxonomy" id="871695"/>
    <lineage>
        <taxon>Bacteria</taxon>
        <taxon>Pseudomonadati</taxon>
        <taxon>Bacteroidota</taxon>
        <taxon>Flavobacteriia</taxon>
        <taxon>Flavobacteriales</taxon>
        <taxon>Flavobacteriaceae</taxon>
        <taxon>Flavobacterium</taxon>
    </lineage>
</organism>